<dbReference type="SMART" id="SM00822">
    <property type="entry name" value="PKS_KR"/>
    <property type="match status" value="1"/>
</dbReference>
<feature type="domain" description="Ketoreductase" evidence="1">
    <location>
        <begin position="2"/>
        <end position="177"/>
    </location>
</feature>
<dbReference type="InterPro" id="IPR050177">
    <property type="entry name" value="Lipid_A_modif_metabolic_enz"/>
</dbReference>
<gene>
    <name evidence="2" type="ORF">G127AT_11240</name>
</gene>
<keyword evidence="3" id="KW-1185">Reference proteome</keyword>
<evidence type="ECO:0000313" key="2">
    <source>
        <dbReference type="EMBL" id="QTX03881.1"/>
    </source>
</evidence>
<dbReference type="RefSeq" id="WP_210896917.1">
    <property type="nucleotide sequence ID" value="NZ_CP071696.1"/>
</dbReference>
<accession>A0A975FL48</accession>
<organism evidence="2 3">
    <name type="scientific">Agromyces archimandritae</name>
    <dbReference type="NCBI Taxonomy" id="2781962"/>
    <lineage>
        <taxon>Bacteria</taxon>
        <taxon>Bacillati</taxon>
        <taxon>Actinomycetota</taxon>
        <taxon>Actinomycetes</taxon>
        <taxon>Micrococcales</taxon>
        <taxon>Microbacteriaceae</taxon>
        <taxon>Agromyces</taxon>
    </lineage>
</organism>
<name>A0A975FL48_9MICO</name>
<dbReference type="Pfam" id="PF01370">
    <property type="entry name" value="Epimerase"/>
    <property type="match status" value="1"/>
</dbReference>
<reference evidence="2" key="1">
    <citation type="submission" date="2021-03" db="EMBL/GenBank/DDBJ databases">
        <title>Agromyces archimandritus sp. nov., isolated from the cockroach Archimandrita tessellata.</title>
        <authorList>
            <person name="Guzman J."/>
            <person name="Ortuzar M."/>
            <person name="Poehlein A."/>
            <person name="Daniel R."/>
            <person name="Trujillo M."/>
            <person name="Vilcinskas A."/>
        </authorList>
    </citation>
    <scope>NUCLEOTIDE SEQUENCE</scope>
    <source>
        <strain evidence="2">G127AT</strain>
    </source>
</reference>
<dbReference type="InterPro" id="IPR057326">
    <property type="entry name" value="KR_dom"/>
</dbReference>
<proteinExistence type="predicted"/>
<dbReference type="KEGG" id="aarc:G127AT_11240"/>
<dbReference type="AlphaFoldDB" id="A0A975FL48"/>
<dbReference type="EMBL" id="CP071696">
    <property type="protein sequence ID" value="QTX03881.1"/>
    <property type="molecule type" value="Genomic_DNA"/>
</dbReference>
<protein>
    <submittedName>
        <fullName evidence="2">NAD-dependent epimerase/dehydratase family protein</fullName>
    </submittedName>
</protein>
<dbReference type="SUPFAM" id="SSF51735">
    <property type="entry name" value="NAD(P)-binding Rossmann-fold domains"/>
    <property type="match status" value="1"/>
</dbReference>
<dbReference type="InterPro" id="IPR001509">
    <property type="entry name" value="Epimerase_deHydtase"/>
</dbReference>
<dbReference type="Gene3D" id="3.40.50.720">
    <property type="entry name" value="NAD(P)-binding Rossmann-like Domain"/>
    <property type="match status" value="1"/>
</dbReference>
<sequence length="323" mass="33797">MSRVLVTGGSGFLGSHAVAALAAHPAVSLVVSADVREPASAPDGVVVERCDVTDAASVASVIEQHRIDTVVHLAAIVNPGTVGEDVEERVDVGGTRNVLDAAIAGGVRRIVVSSSGAAYGYHADNAEWLTESDPIRGNEEFSYSRHKRRVEEMLAAARTQHPGLEQVILRIGTILGPGVANQITALWDGPRLLRVAGSDSPFVFAWVDDVVGAIVAGATGTATGAFNVAGDGRMTVSEIAAALGKGTITVPAWMLSLALRIGHALRLTVHGHERVGFLQYRPVLDNTRLKTVLGYTPGKTSREAFDAYLALRAGRSSTGSRLG</sequence>
<evidence type="ECO:0000259" key="1">
    <source>
        <dbReference type="SMART" id="SM00822"/>
    </source>
</evidence>
<dbReference type="PANTHER" id="PTHR43245">
    <property type="entry name" value="BIFUNCTIONAL POLYMYXIN RESISTANCE PROTEIN ARNA"/>
    <property type="match status" value="1"/>
</dbReference>
<dbReference type="InterPro" id="IPR036291">
    <property type="entry name" value="NAD(P)-bd_dom_sf"/>
</dbReference>
<dbReference type="Proteomes" id="UP000671914">
    <property type="component" value="Chromosome"/>
</dbReference>
<evidence type="ECO:0000313" key="3">
    <source>
        <dbReference type="Proteomes" id="UP000671914"/>
    </source>
</evidence>